<name>A0AAV8YUK4_9CUCU</name>
<protein>
    <recommendedName>
        <fullName evidence="3">Reverse transcriptase domain-containing protein</fullName>
    </recommendedName>
</protein>
<dbReference type="PANTHER" id="PTHR21301:SF11">
    <property type="entry name" value="GIY-YIG DOMAIN-CONTAINING PROTEIN"/>
    <property type="match status" value="1"/>
</dbReference>
<gene>
    <name evidence="1" type="ORF">NQ318_003137</name>
</gene>
<organism evidence="1 2">
    <name type="scientific">Aromia moschata</name>
    <dbReference type="NCBI Taxonomy" id="1265417"/>
    <lineage>
        <taxon>Eukaryota</taxon>
        <taxon>Metazoa</taxon>
        <taxon>Ecdysozoa</taxon>
        <taxon>Arthropoda</taxon>
        <taxon>Hexapoda</taxon>
        <taxon>Insecta</taxon>
        <taxon>Pterygota</taxon>
        <taxon>Neoptera</taxon>
        <taxon>Endopterygota</taxon>
        <taxon>Coleoptera</taxon>
        <taxon>Polyphaga</taxon>
        <taxon>Cucujiformia</taxon>
        <taxon>Chrysomeloidea</taxon>
        <taxon>Cerambycidae</taxon>
        <taxon>Cerambycinae</taxon>
        <taxon>Callichromatini</taxon>
        <taxon>Aromia</taxon>
    </lineage>
</organism>
<evidence type="ECO:0000313" key="1">
    <source>
        <dbReference type="EMBL" id="KAJ8954605.1"/>
    </source>
</evidence>
<sequence>MTSPLDNSRESLHSTIGRLYGEDIYLKTRKFDKLRKKKANFYEQKNGAAIGSPLSPVNLFIEAFEEEAIRSSDKKPKCWLRYVDETFIIWPHGQALTKNGYKEKDIDRLCRTQRERVEQQPTT</sequence>
<dbReference type="AlphaFoldDB" id="A0AAV8YUK4"/>
<evidence type="ECO:0008006" key="3">
    <source>
        <dbReference type="Google" id="ProtNLM"/>
    </source>
</evidence>
<accession>A0AAV8YUK4</accession>
<evidence type="ECO:0000313" key="2">
    <source>
        <dbReference type="Proteomes" id="UP001162162"/>
    </source>
</evidence>
<dbReference type="PANTHER" id="PTHR21301">
    <property type="entry name" value="REVERSE TRANSCRIPTASE"/>
    <property type="match status" value="1"/>
</dbReference>
<comment type="caution">
    <text evidence="1">The sequence shown here is derived from an EMBL/GenBank/DDBJ whole genome shotgun (WGS) entry which is preliminary data.</text>
</comment>
<dbReference type="EMBL" id="JAPWTK010000046">
    <property type="protein sequence ID" value="KAJ8954605.1"/>
    <property type="molecule type" value="Genomic_DNA"/>
</dbReference>
<keyword evidence="2" id="KW-1185">Reference proteome</keyword>
<dbReference type="Proteomes" id="UP001162162">
    <property type="component" value="Unassembled WGS sequence"/>
</dbReference>
<reference evidence="1" key="1">
    <citation type="journal article" date="2023" name="Insect Mol. Biol.">
        <title>Genome sequencing provides insights into the evolution of gene families encoding plant cell wall-degrading enzymes in longhorned beetles.</title>
        <authorList>
            <person name="Shin N.R."/>
            <person name="Okamura Y."/>
            <person name="Kirsch R."/>
            <person name="Pauchet Y."/>
        </authorList>
    </citation>
    <scope>NUCLEOTIDE SEQUENCE</scope>
    <source>
        <strain evidence="1">AMC_N1</strain>
    </source>
</reference>
<proteinExistence type="predicted"/>